<organism evidence="3 4">
    <name type="scientific">Lacrimispora amygdalina</name>
    <dbReference type="NCBI Taxonomy" id="253257"/>
    <lineage>
        <taxon>Bacteria</taxon>
        <taxon>Bacillati</taxon>
        <taxon>Bacillota</taxon>
        <taxon>Clostridia</taxon>
        <taxon>Lachnospirales</taxon>
        <taxon>Lachnospiraceae</taxon>
        <taxon>Lacrimispora</taxon>
    </lineage>
</organism>
<comment type="caution">
    <text evidence="3">The sequence shown here is derived from an EMBL/GenBank/DDBJ whole genome shotgun (WGS) entry which is preliminary data.</text>
</comment>
<accession>A0ABQ5MA59</accession>
<feature type="domain" description="Prepilin type IV endopeptidase peptidase" evidence="2">
    <location>
        <begin position="11"/>
        <end position="103"/>
    </location>
</feature>
<evidence type="ECO:0000313" key="3">
    <source>
        <dbReference type="EMBL" id="GLB31666.1"/>
    </source>
</evidence>
<keyword evidence="1" id="KW-1133">Transmembrane helix</keyword>
<dbReference type="EMBL" id="BRPJ01000074">
    <property type="protein sequence ID" value="GLB31666.1"/>
    <property type="molecule type" value="Genomic_DNA"/>
</dbReference>
<feature type="transmembrane region" description="Helical" evidence="1">
    <location>
        <begin position="6"/>
        <end position="24"/>
    </location>
</feature>
<name>A0ABQ5MA59_9FIRM</name>
<keyword evidence="4" id="KW-1185">Reference proteome</keyword>
<evidence type="ECO:0000259" key="2">
    <source>
        <dbReference type="Pfam" id="PF01478"/>
    </source>
</evidence>
<keyword evidence="1" id="KW-0812">Transmembrane</keyword>
<reference evidence="3 4" key="1">
    <citation type="journal article" date="2024" name="Int. J. Syst. Evol. Microbiol.">
        <title>Lacrimispora brassicae sp. nov. isolated from fermented cabbage, and proposal of Clostridium indicum Gundawar et al. 2019 and Clostridium methoxybenzovorans Mechichi et al. 1999 as heterotypic synonyms of Lacrimispora amygdalina (Parshina et al. 2003) Haas and Blanchard 2020 and Lacrimispora indolis (McClung and McCoy 1957) Haas and Blanchard 2020, respectively.</title>
        <authorList>
            <person name="Kobayashi H."/>
            <person name="Tanizawa Y."/>
            <person name="Sakamoto M."/>
            <person name="Ohkuma M."/>
            <person name="Tohno M."/>
        </authorList>
    </citation>
    <scope>NUCLEOTIDE SEQUENCE [LARGE SCALE GENOMIC DNA]</scope>
    <source>
        <strain evidence="3 4">DSM 12857</strain>
    </source>
</reference>
<sequence length="140" mass="14978">MQVNSILQAVLFFSLLGIAAYTDIKKREIPGILCVAMVLISLLDFKAVSVFGILAALPFFMAAMISPSGIGGGDIKLTAAVGLVLGFWETMFGMTIGLAAVVVIHGIRILLFKKKDIGAEPKAYPLAPFLMFGFVCAYFL</sequence>
<protein>
    <submittedName>
        <fullName evidence="3">Prepilin peptidase</fullName>
    </submittedName>
</protein>
<evidence type="ECO:0000313" key="4">
    <source>
        <dbReference type="Proteomes" id="UP001419084"/>
    </source>
</evidence>
<dbReference type="Gene3D" id="1.20.120.1220">
    <property type="match status" value="1"/>
</dbReference>
<feature type="transmembrane region" description="Helical" evidence="1">
    <location>
        <begin position="91"/>
        <end position="111"/>
    </location>
</feature>
<gene>
    <name evidence="3" type="ORF">LAD12857_35890</name>
</gene>
<keyword evidence="1" id="KW-0472">Membrane</keyword>
<dbReference type="Pfam" id="PF01478">
    <property type="entry name" value="Peptidase_A24"/>
    <property type="match status" value="1"/>
</dbReference>
<evidence type="ECO:0000256" key="1">
    <source>
        <dbReference type="SAM" id="Phobius"/>
    </source>
</evidence>
<dbReference type="Proteomes" id="UP001419084">
    <property type="component" value="Unassembled WGS sequence"/>
</dbReference>
<dbReference type="InterPro" id="IPR000045">
    <property type="entry name" value="Prepilin_IV_endopep_pep"/>
</dbReference>
<proteinExistence type="predicted"/>
<feature type="transmembrane region" description="Helical" evidence="1">
    <location>
        <begin position="31"/>
        <end position="57"/>
    </location>
</feature>